<keyword evidence="5" id="KW-0119">Carbohydrate metabolism</keyword>
<dbReference type="PANTHER" id="PTHR31609:SF1">
    <property type="entry name" value="CARBOHYDRATE DEACETYLASE"/>
    <property type="match status" value="1"/>
</dbReference>
<keyword evidence="4" id="KW-0460">Magnesium</keyword>
<name>G2Z8V3_LISIP</name>
<gene>
    <name evidence="6" type="ordered locus">LIV_0075</name>
</gene>
<dbReference type="SUPFAM" id="SSF88713">
    <property type="entry name" value="Glycoside hydrolase/deacetylase"/>
    <property type="match status" value="1"/>
</dbReference>
<evidence type="ECO:0000256" key="3">
    <source>
        <dbReference type="ARBA" id="ARBA00022801"/>
    </source>
</evidence>
<evidence type="ECO:0000256" key="4">
    <source>
        <dbReference type="ARBA" id="ARBA00022842"/>
    </source>
</evidence>
<evidence type="ECO:0000256" key="5">
    <source>
        <dbReference type="ARBA" id="ARBA00023277"/>
    </source>
</evidence>
<evidence type="ECO:0000313" key="7">
    <source>
        <dbReference type="Proteomes" id="UP000001286"/>
    </source>
</evidence>
<dbReference type="GO" id="GO:0000272">
    <property type="term" value="P:polysaccharide catabolic process"/>
    <property type="evidence" value="ECO:0007669"/>
    <property type="project" value="InterPro"/>
</dbReference>
<dbReference type="Gene3D" id="3.20.20.370">
    <property type="entry name" value="Glycoside hydrolase/deacetylase"/>
    <property type="match status" value="1"/>
</dbReference>
<dbReference type="GeneID" id="57075072"/>
<organism evidence="6 7">
    <name type="scientific">Listeria ivanovii (strain ATCC BAA-678 / PAM 55)</name>
    <dbReference type="NCBI Taxonomy" id="881621"/>
    <lineage>
        <taxon>Bacteria</taxon>
        <taxon>Bacillati</taxon>
        <taxon>Bacillota</taxon>
        <taxon>Bacilli</taxon>
        <taxon>Bacillales</taxon>
        <taxon>Listeriaceae</taxon>
        <taxon>Listeria</taxon>
    </lineage>
</organism>
<dbReference type="Proteomes" id="UP000001286">
    <property type="component" value="Chromosome"/>
</dbReference>
<dbReference type="RefSeq" id="WP_014091642.1">
    <property type="nucleotide sequence ID" value="NC_016011.1"/>
</dbReference>
<dbReference type="EMBL" id="FR687253">
    <property type="protein sequence ID" value="CBW84558.1"/>
    <property type="molecule type" value="Genomic_DNA"/>
</dbReference>
<dbReference type="HOGENOM" id="CLU_064244_4_0_9"/>
<dbReference type="InterPro" id="IPR006879">
    <property type="entry name" value="YdjC-like"/>
</dbReference>
<sequence length="260" mass="29262">MTKLIINSDDFGYSRGVNYGIVDCFNHGILTSTTLMANMPGFSHAVELAKSNSGLGVGVHMTLTCGRSILQNLKTITTENGMFKKLAHYKEAGFEIDTGELYQEWDAQIQKVYASGIVPTHLDSHHHVHTMGPCIEVALELAKKYQLPIRKNFLDDANIPLEGIKIVDYFVDDFDYTGLQKEFNKTDEEMAAYFEKLLETMSHFESVEIMCHPAYLDRDIMEGSSLNTARVIEADILMNSTFSKKVKESTTLKLSNYSHL</sequence>
<dbReference type="AlphaFoldDB" id="G2Z8V3"/>
<dbReference type="GO" id="GO:0046872">
    <property type="term" value="F:metal ion binding"/>
    <property type="evidence" value="ECO:0007669"/>
    <property type="project" value="UniProtKB-KW"/>
</dbReference>
<dbReference type="InterPro" id="IPR022948">
    <property type="entry name" value="COD_ChbG_bac"/>
</dbReference>
<dbReference type="OrthoDB" id="9774177at2"/>
<keyword evidence="2" id="KW-0479">Metal-binding</keyword>
<dbReference type="GO" id="GO:0019213">
    <property type="term" value="F:deacetylase activity"/>
    <property type="evidence" value="ECO:0007669"/>
    <property type="project" value="TreeGrafter"/>
</dbReference>
<dbReference type="eggNOG" id="COG3394">
    <property type="taxonomic scope" value="Bacteria"/>
</dbReference>
<dbReference type="InterPro" id="IPR011330">
    <property type="entry name" value="Glyco_hydro/deAcase_b/a-brl"/>
</dbReference>
<keyword evidence="3" id="KW-0378">Hydrolase</keyword>
<dbReference type="GO" id="GO:0016811">
    <property type="term" value="F:hydrolase activity, acting on carbon-nitrogen (but not peptide) bonds, in linear amides"/>
    <property type="evidence" value="ECO:0007669"/>
    <property type="project" value="InterPro"/>
</dbReference>
<evidence type="ECO:0000256" key="2">
    <source>
        <dbReference type="ARBA" id="ARBA00022723"/>
    </source>
</evidence>
<evidence type="ECO:0008006" key="8">
    <source>
        <dbReference type="Google" id="ProtNLM"/>
    </source>
</evidence>
<comment type="cofactor">
    <cofactor evidence="1">
        <name>Mg(2+)</name>
        <dbReference type="ChEBI" id="CHEBI:18420"/>
    </cofactor>
</comment>
<protein>
    <recommendedName>
        <fullName evidence="8">Carbohydrate deacetylase</fullName>
    </recommendedName>
</protein>
<dbReference type="CDD" id="cd10803">
    <property type="entry name" value="YdjC_EF3048_like"/>
    <property type="match status" value="1"/>
</dbReference>
<evidence type="ECO:0000313" key="6">
    <source>
        <dbReference type="EMBL" id="CBW84558.1"/>
    </source>
</evidence>
<evidence type="ECO:0000256" key="1">
    <source>
        <dbReference type="ARBA" id="ARBA00001946"/>
    </source>
</evidence>
<dbReference type="PANTHER" id="PTHR31609">
    <property type="entry name" value="YDJC DEACETYLASE FAMILY MEMBER"/>
    <property type="match status" value="1"/>
</dbReference>
<dbReference type="KEGG" id="liv:LIV_0075"/>
<dbReference type="Pfam" id="PF04794">
    <property type="entry name" value="YdjC"/>
    <property type="match status" value="1"/>
</dbReference>
<accession>G2Z8V3</accession>
<proteinExistence type="predicted"/>
<reference evidence="6 7" key="1">
    <citation type="journal article" date="2011" name="J. Bacteriol.">
        <title>Complete genome sequence of the animal pathogen Listeria ivanovii, which provides insights into host specificities and evolution of the genus Listeria.</title>
        <authorList>
            <person name="Buchrieser C."/>
            <person name="Rusniok C."/>
            <person name="Garrido P."/>
            <person name="Hain T."/>
            <person name="Scortti M."/>
            <person name="Lampidis R."/>
            <person name="Karst U."/>
            <person name="Chakraborty T."/>
            <person name="Cossart P."/>
            <person name="Kreft J."/>
            <person name="Vazquez-Boland J.A."/>
            <person name="Goebel W."/>
            <person name="Glaser P."/>
        </authorList>
    </citation>
    <scope>NUCLEOTIDE SEQUENCE [LARGE SCALE GENOMIC DNA]</scope>
    <source>
        <strain evidence="7">ATCC BAA-678 / PAM 55</strain>
    </source>
</reference>